<dbReference type="PRINTS" id="PR00069">
    <property type="entry name" value="ALDKETRDTASE"/>
</dbReference>
<evidence type="ECO:0000256" key="3">
    <source>
        <dbReference type="ARBA" id="ARBA00023002"/>
    </source>
</evidence>
<feature type="domain" description="NADP-dependent oxidoreductase" evidence="7">
    <location>
        <begin position="22"/>
        <end position="262"/>
    </location>
</feature>
<sequence length="280" mass="30803">MVDLSPTARHTLHDGTTLPLVGFGTYELTGAEGVTAVRHALDAGYRLLDTAVSYRNETEVGRAVAASGLDREEVALVTKVPGRRHRSAVECVEESLRRLGTDHLDLVLVHWPNPSQGEYEYAWDGLVQARERGLTRSIGVSNFHPHHLDRVIRSVGVTPAVNQVEVHPSFSQAGLLAENARRGILTQAWSPLGKRQPRYTDTAVAAPAERLGVTPAQVVLRWHLQRGVLPLPKSATPERQRENLDLFGFSLSDDEVAAITDLTRPDGRLFGGDPDHHEEH</sequence>
<dbReference type="FunFam" id="3.20.20.100:FF:000002">
    <property type="entry name" value="2,5-diketo-D-gluconic acid reductase A"/>
    <property type="match status" value="1"/>
</dbReference>
<comment type="similarity">
    <text evidence="1">Belongs to the aldo/keto reductase family.</text>
</comment>
<dbReference type="InterPro" id="IPR023210">
    <property type="entry name" value="NADP_OxRdtase_dom"/>
</dbReference>
<dbReference type="PROSITE" id="PS00062">
    <property type="entry name" value="ALDOKETO_REDUCTASE_2"/>
    <property type="match status" value="1"/>
</dbReference>
<evidence type="ECO:0000256" key="1">
    <source>
        <dbReference type="ARBA" id="ARBA00007905"/>
    </source>
</evidence>
<dbReference type="PANTHER" id="PTHR43827:SF3">
    <property type="entry name" value="NADP-DEPENDENT OXIDOREDUCTASE DOMAIN-CONTAINING PROTEIN"/>
    <property type="match status" value="1"/>
</dbReference>
<keyword evidence="2" id="KW-0521">NADP</keyword>
<dbReference type="InterPro" id="IPR020471">
    <property type="entry name" value="AKR"/>
</dbReference>
<dbReference type="SUPFAM" id="SSF51430">
    <property type="entry name" value="NAD(P)-linked oxidoreductase"/>
    <property type="match status" value="1"/>
</dbReference>
<dbReference type="OrthoDB" id="9804790at2"/>
<evidence type="ECO:0000259" key="7">
    <source>
        <dbReference type="Pfam" id="PF00248"/>
    </source>
</evidence>
<reference evidence="8 9" key="1">
    <citation type="submission" date="2017-12" db="EMBL/GenBank/DDBJ databases">
        <title>Phylogenetic diversity of female urinary microbiome.</title>
        <authorList>
            <person name="Thomas-White K."/>
            <person name="Wolfe A.J."/>
        </authorList>
    </citation>
    <scope>NUCLEOTIDE SEQUENCE [LARGE SCALE GENOMIC DNA]</scope>
    <source>
        <strain evidence="8 9">UMB1298</strain>
    </source>
</reference>
<feature type="active site" description="Proton donor" evidence="4">
    <location>
        <position position="54"/>
    </location>
</feature>
<dbReference type="Gene3D" id="3.20.20.100">
    <property type="entry name" value="NADP-dependent oxidoreductase domain"/>
    <property type="match status" value="1"/>
</dbReference>
<dbReference type="Proteomes" id="UP000234206">
    <property type="component" value="Unassembled WGS sequence"/>
</dbReference>
<dbReference type="PIRSF" id="PIRSF000097">
    <property type="entry name" value="AKR"/>
    <property type="match status" value="1"/>
</dbReference>
<evidence type="ECO:0000313" key="8">
    <source>
        <dbReference type="EMBL" id="PKZ42741.1"/>
    </source>
</evidence>
<evidence type="ECO:0000256" key="4">
    <source>
        <dbReference type="PIRSR" id="PIRSR000097-1"/>
    </source>
</evidence>
<gene>
    <name evidence="8" type="ORF">CYJ76_00310</name>
</gene>
<dbReference type="AlphaFoldDB" id="A0A2I1PDQ1"/>
<dbReference type="InterPro" id="IPR018170">
    <property type="entry name" value="Aldo/ket_reductase_CS"/>
</dbReference>
<accession>A0A2I1PDQ1</accession>
<dbReference type="InterPro" id="IPR036812">
    <property type="entry name" value="NAD(P)_OxRdtase_dom_sf"/>
</dbReference>
<evidence type="ECO:0000256" key="2">
    <source>
        <dbReference type="ARBA" id="ARBA00022857"/>
    </source>
</evidence>
<dbReference type="EMBL" id="PKIZ01000001">
    <property type="protein sequence ID" value="PKZ42741.1"/>
    <property type="molecule type" value="Genomic_DNA"/>
</dbReference>
<keyword evidence="3" id="KW-0560">Oxidoreductase</keyword>
<keyword evidence="9" id="KW-1185">Reference proteome</keyword>
<name>A0A2I1PDQ1_9MICO</name>
<evidence type="ECO:0000256" key="5">
    <source>
        <dbReference type="PIRSR" id="PIRSR000097-2"/>
    </source>
</evidence>
<dbReference type="PROSITE" id="PS00798">
    <property type="entry name" value="ALDOKETO_REDUCTASE_1"/>
    <property type="match status" value="1"/>
</dbReference>
<protein>
    <submittedName>
        <fullName evidence="8">Aldo/keto reductase</fullName>
    </submittedName>
</protein>
<evidence type="ECO:0000313" key="9">
    <source>
        <dbReference type="Proteomes" id="UP000234206"/>
    </source>
</evidence>
<dbReference type="GO" id="GO:0016616">
    <property type="term" value="F:oxidoreductase activity, acting on the CH-OH group of donors, NAD or NADP as acceptor"/>
    <property type="evidence" value="ECO:0007669"/>
    <property type="project" value="UniProtKB-ARBA"/>
</dbReference>
<evidence type="ECO:0000256" key="6">
    <source>
        <dbReference type="PIRSR" id="PIRSR000097-3"/>
    </source>
</evidence>
<comment type="caution">
    <text evidence="8">The sequence shown here is derived from an EMBL/GenBank/DDBJ whole genome shotgun (WGS) entry which is preliminary data.</text>
</comment>
<dbReference type="PROSITE" id="PS00063">
    <property type="entry name" value="ALDOKETO_REDUCTASE_3"/>
    <property type="match status" value="1"/>
</dbReference>
<dbReference type="PANTHER" id="PTHR43827">
    <property type="entry name" value="2,5-DIKETO-D-GLUCONIC ACID REDUCTASE"/>
    <property type="match status" value="1"/>
</dbReference>
<dbReference type="RefSeq" id="WP_101848900.1">
    <property type="nucleotide sequence ID" value="NZ_PKIZ01000001.1"/>
</dbReference>
<feature type="site" description="Lowers pKa of active site Tyr" evidence="6">
    <location>
        <position position="79"/>
    </location>
</feature>
<organism evidence="8 9">
    <name type="scientific">Kytococcus schroeteri</name>
    <dbReference type="NCBI Taxonomy" id="138300"/>
    <lineage>
        <taxon>Bacteria</taxon>
        <taxon>Bacillati</taxon>
        <taxon>Actinomycetota</taxon>
        <taxon>Actinomycetes</taxon>
        <taxon>Micrococcales</taxon>
        <taxon>Kytococcaceae</taxon>
        <taxon>Kytococcus</taxon>
    </lineage>
</organism>
<dbReference type="Pfam" id="PF00248">
    <property type="entry name" value="Aldo_ket_red"/>
    <property type="match status" value="1"/>
</dbReference>
<feature type="binding site" evidence="5">
    <location>
        <position position="110"/>
    </location>
    <ligand>
        <name>substrate</name>
    </ligand>
</feature>
<proteinExistence type="inferred from homology"/>